<dbReference type="RefSeq" id="XP_030978805.1">
    <property type="nucleotide sequence ID" value="XM_031128615.1"/>
</dbReference>
<evidence type="ECO:0000313" key="4">
    <source>
        <dbReference type="RefSeq" id="XP_030978805.1"/>
    </source>
</evidence>
<dbReference type="InterPro" id="IPR036420">
    <property type="entry name" value="BRCT_dom_sf"/>
</dbReference>
<dbReference type="OrthoDB" id="427711at2759"/>
<dbReference type="Proteomes" id="UP000515153">
    <property type="component" value="Chromosome V"/>
</dbReference>
<feature type="compositionally biased region" description="Polar residues" evidence="1">
    <location>
        <begin position="181"/>
        <end position="203"/>
    </location>
</feature>
<feature type="region of interest" description="Disordered" evidence="1">
    <location>
        <begin position="1"/>
        <end position="96"/>
    </location>
</feature>
<dbReference type="SUPFAM" id="SSF52113">
    <property type="entry name" value="BRCT domain"/>
    <property type="match status" value="1"/>
</dbReference>
<dbReference type="Gene3D" id="3.40.50.10190">
    <property type="entry name" value="BRCT domain"/>
    <property type="match status" value="1"/>
</dbReference>
<feature type="compositionally biased region" description="Basic and acidic residues" evidence="1">
    <location>
        <begin position="34"/>
        <end position="45"/>
    </location>
</feature>
<feature type="compositionally biased region" description="Polar residues" evidence="1">
    <location>
        <begin position="333"/>
        <end position="353"/>
    </location>
</feature>
<feature type="domain" description="BRCT" evidence="2">
    <location>
        <begin position="212"/>
        <end position="324"/>
    </location>
</feature>
<name>A0A6P8AV81_PYRGI</name>
<dbReference type="GO" id="GO:0003887">
    <property type="term" value="F:DNA-directed DNA polymerase activity"/>
    <property type="evidence" value="ECO:0007669"/>
    <property type="project" value="TreeGrafter"/>
</dbReference>
<dbReference type="PROSITE" id="PS50172">
    <property type="entry name" value="BRCT"/>
    <property type="match status" value="1"/>
</dbReference>
<feature type="compositionally biased region" description="Low complexity" evidence="1">
    <location>
        <begin position="361"/>
        <end position="373"/>
    </location>
</feature>
<reference evidence="4" key="2">
    <citation type="submission" date="2019-10" db="EMBL/GenBank/DDBJ databases">
        <authorList>
            <consortium name="NCBI Genome Project"/>
        </authorList>
    </citation>
    <scope>NUCLEOTIDE SEQUENCE</scope>
    <source>
        <strain evidence="4">NI907</strain>
    </source>
</reference>
<dbReference type="GO" id="GO:0017125">
    <property type="term" value="F:deoxycytidyl transferase activity"/>
    <property type="evidence" value="ECO:0007669"/>
    <property type="project" value="TreeGrafter"/>
</dbReference>
<dbReference type="GO" id="GO:0070987">
    <property type="term" value="P:error-free translesion synthesis"/>
    <property type="evidence" value="ECO:0007669"/>
    <property type="project" value="TreeGrafter"/>
</dbReference>
<dbReference type="GO" id="GO:0005634">
    <property type="term" value="C:nucleus"/>
    <property type="evidence" value="ECO:0007669"/>
    <property type="project" value="TreeGrafter"/>
</dbReference>
<dbReference type="PANTHER" id="PTHR45990">
    <property type="entry name" value="DNA REPAIR PROTEIN REV1"/>
    <property type="match status" value="1"/>
</dbReference>
<evidence type="ECO:0000256" key="1">
    <source>
        <dbReference type="SAM" id="MobiDB-lite"/>
    </source>
</evidence>
<keyword evidence="3" id="KW-1185">Reference proteome</keyword>
<dbReference type="KEGG" id="pgri:PgNI_08620"/>
<accession>A0A6P8AV81</accession>
<reference evidence="4" key="3">
    <citation type="submission" date="2025-08" db="UniProtKB">
        <authorList>
            <consortium name="RefSeq"/>
        </authorList>
    </citation>
    <scope>IDENTIFICATION</scope>
    <source>
        <strain evidence="4">NI907</strain>
    </source>
</reference>
<evidence type="ECO:0000259" key="2">
    <source>
        <dbReference type="PROSITE" id="PS50172"/>
    </source>
</evidence>
<feature type="region of interest" description="Disordered" evidence="1">
    <location>
        <begin position="127"/>
        <end position="155"/>
    </location>
</feature>
<dbReference type="PANTHER" id="PTHR45990:SF1">
    <property type="entry name" value="DNA REPAIR PROTEIN REV1"/>
    <property type="match status" value="1"/>
</dbReference>
<feature type="compositionally biased region" description="Low complexity" evidence="1">
    <location>
        <begin position="144"/>
        <end position="155"/>
    </location>
</feature>
<proteinExistence type="predicted"/>
<evidence type="ECO:0000313" key="3">
    <source>
        <dbReference type="Proteomes" id="UP000515153"/>
    </source>
</evidence>
<reference evidence="3 4" key="1">
    <citation type="journal article" date="2019" name="Mol. Biol. Evol.">
        <title>Blast fungal genomes show frequent chromosomal changes, gene gains and losses, and effector gene turnover.</title>
        <authorList>
            <person name="Gomez Luciano L.B."/>
            <person name="Jason Tsai I."/>
            <person name="Chuma I."/>
            <person name="Tosa Y."/>
            <person name="Chen Y.H."/>
            <person name="Li J.Y."/>
            <person name="Li M.Y."/>
            <person name="Jade Lu M.Y."/>
            <person name="Nakayashiki H."/>
            <person name="Li W.H."/>
        </authorList>
    </citation>
    <scope>NUCLEOTIDE SEQUENCE [LARGE SCALE GENOMIC DNA]</scope>
    <source>
        <strain evidence="3 4">NI907</strain>
    </source>
</reference>
<feature type="region of interest" description="Disordered" evidence="1">
    <location>
        <begin position="333"/>
        <end position="373"/>
    </location>
</feature>
<dbReference type="InterPro" id="IPR001357">
    <property type="entry name" value="BRCT_dom"/>
</dbReference>
<protein>
    <recommendedName>
        <fullName evidence="2">BRCT domain-containing protein</fullName>
    </recommendedName>
</protein>
<dbReference type="GO" id="GO:0042276">
    <property type="term" value="P:error-prone translesion synthesis"/>
    <property type="evidence" value="ECO:0007669"/>
    <property type="project" value="TreeGrafter"/>
</dbReference>
<organism evidence="3 4">
    <name type="scientific">Pyricularia grisea</name>
    <name type="common">Crabgrass-specific blast fungus</name>
    <name type="synonym">Magnaporthe grisea</name>
    <dbReference type="NCBI Taxonomy" id="148305"/>
    <lineage>
        <taxon>Eukaryota</taxon>
        <taxon>Fungi</taxon>
        <taxon>Dikarya</taxon>
        <taxon>Ascomycota</taxon>
        <taxon>Pezizomycotina</taxon>
        <taxon>Sordariomycetes</taxon>
        <taxon>Sordariomycetidae</taxon>
        <taxon>Magnaporthales</taxon>
        <taxon>Pyriculariaceae</taxon>
        <taxon>Pyricularia</taxon>
    </lineage>
</organism>
<dbReference type="GeneID" id="41963523"/>
<gene>
    <name evidence="4" type="ORF">PgNI_08620</name>
</gene>
<sequence>MSQPPPSSGASEAQRQAAGLPTESLSTRPQNPKRAAEPQYGRRFDPWNAVSLGHQRSETTGPLGWRESRAAKLGGQFRAGYRGGGGERVSDAVGRGSKDFDERLGAVVSKDARARAACSVVDMLRRPGAMKDGGDVAGRSPTRSSSSSSFLSSSSTGYPIISSLPELATYKDKQLDADLPSPSTYTSQVNTTTDEQTGAFQKQENQKSNKKPRGGIFDGLVIYVNGSTHPLISDHKLKHVLAENGARMNIHLGRRQVTHVILGRPAASPAPSKGISGAGGGLAAGKLEREIRRVGGCGVKFVGVEWILESVKAGRRLPEARFAGLKMAPGGQQSVYDTFSRPNRAVNSSTAHESTTREPSRSGSAATSASRPL</sequence>
<dbReference type="AlphaFoldDB" id="A0A6P8AV81"/>
<feature type="region of interest" description="Disordered" evidence="1">
    <location>
        <begin position="175"/>
        <end position="212"/>
    </location>
</feature>